<evidence type="ECO:0000313" key="1">
    <source>
        <dbReference type="EMBL" id="SPC91886.1"/>
    </source>
</evidence>
<dbReference type="EMBL" id="OIVN01001261">
    <property type="protein sequence ID" value="SPC91886.1"/>
    <property type="molecule type" value="Genomic_DNA"/>
</dbReference>
<sequence>MSWKESTHEGSCLGEKTRQIFSTFSLFSSVFARAIDVAPDVGFRRSWYPYKVGDTLFLKFVDLQEVELGLERYGPMNRGSRSVFSSSEGRFPIEIPAKPGMILAIRELHIVSECFFFIKVLDLRIKSLWIPMSDFDDLGVVGKPALPSLLKFQTCAKASLGSRDMVPQTEAKFSDLAHHYSTPRTIMACGYCSSFLSATWRIRAPYSFSDLIFKGDFGGLPIPAKWGKLPANRELRLVAGVAEFLTHPGSWINSQRAGRNSRPKAVVRKEKRVRLSARSGLARNQARVGEIRSLEQRPLEFFGPSEGIFPIEIPTRPGKILTIREFHVVSEHVLFPMYLGSWINSLGQSAQSSFWSGQCLGQTLVKLGQPWSNLVKVGQTFPNSRKCAPGLRFKVLTLCWPRVWVTSNVSFFEIYSSIKGIHISFRGFSTLGCSKQGGSTLGGSILCRGCSTLGGSILGCSNQGCSTLGGSILGCSNRGCYTLGGFFLGCSNRGCSTPGGSVLGCSNRGCSTLGDSILGCSN</sequence>
<name>A0A2N9FM68_FAGSY</name>
<reference evidence="1" key="1">
    <citation type="submission" date="2018-02" db="EMBL/GenBank/DDBJ databases">
        <authorList>
            <person name="Cohen D.B."/>
            <person name="Kent A.D."/>
        </authorList>
    </citation>
    <scope>NUCLEOTIDE SEQUENCE</scope>
</reference>
<proteinExistence type="predicted"/>
<accession>A0A2N9FM68</accession>
<gene>
    <name evidence="1" type="ORF">FSB_LOCUS19768</name>
</gene>
<organism evidence="1">
    <name type="scientific">Fagus sylvatica</name>
    <name type="common">Beechnut</name>
    <dbReference type="NCBI Taxonomy" id="28930"/>
    <lineage>
        <taxon>Eukaryota</taxon>
        <taxon>Viridiplantae</taxon>
        <taxon>Streptophyta</taxon>
        <taxon>Embryophyta</taxon>
        <taxon>Tracheophyta</taxon>
        <taxon>Spermatophyta</taxon>
        <taxon>Magnoliopsida</taxon>
        <taxon>eudicotyledons</taxon>
        <taxon>Gunneridae</taxon>
        <taxon>Pentapetalae</taxon>
        <taxon>rosids</taxon>
        <taxon>fabids</taxon>
        <taxon>Fagales</taxon>
        <taxon>Fagaceae</taxon>
        <taxon>Fagus</taxon>
    </lineage>
</organism>
<dbReference type="AlphaFoldDB" id="A0A2N9FM68"/>
<protein>
    <submittedName>
        <fullName evidence="1">Uncharacterized protein</fullName>
    </submittedName>
</protein>